<keyword evidence="1" id="KW-0378">Hydrolase</keyword>
<name>A0A7C1BF71_UNCW3</name>
<accession>A0A7C1BF71</accession>
<protein>
    <submittedName>
        <fullName evidence="1">DNA helicase UvrD</fullName>
    </submittedName>
</protein>
<gene>
    <name evidence="1" type="ORF">ENG67_06485</name>
</gene>
<comment type="caution">
    <text evidence="1">The sequence shown here is derived from an EMBL/GenBank/DDBJ whole genome shotgun (WGS) entry which is preliminary data.</text>
</comment>
<sequence length="408" mass="46465">MRYVADLHIHTRYSRATSKDMNLETLAKTAKIKGVNLLGTGDITHPEWRKELREKLKPAGRGIFQYDGVDFILSGEVSNIYKKDGRLRKIHIVLLFPDFEKAERFSSRMAAFGSLTADGRPTFGLDVEKMTEILMEISEDIMIIPAHIWTPWFSLFGANSGFDSVEECFGKYADRVTALETGLSSDPPMNWRLSQLDRYVLVSNSDAHSPHRIAREANVFARKLDYYELKETLEKKDRGTFLFTIEFYPEEGKYHYDGHRSCDVRLKPRESIKMGNICPVCGRPLTVGVLHRVEELADRPEGFVPEGAIPYRNLVPLEEIIAEALGTGVETKSVKAEYEKLTRAFENELNVLLDVERVELEKVTAPRIAEGIIRAREGKLKIVPGYDGVYGIIKIFEEEPEKPQMSLF</sequence>
<dbReference type="AlphaFoldDB" id="A0A7C1BF71"/>
<dbReference type="PANTHER" id="PTHR40084:SF1">
    <property type="entry name" value="PHOSPHOTRANSFERASE"/>
    <property type="match status" value="1"/>
</dbReference>
<dbReference type="GO" id="GO:0004386">
    <property type="term" value="F:helicase activity"/>
    <property type="evidence" value="ECO:0007669"/>
    <property type="project" value="UniProtKB-KW"/>
</dbReference>
<proteinExistence type="predicted"/>
<dbReference type="Gene3D" id="3.20.20.140">
    <property type="entry name" value="Metal-dependent hydrolases"/>
    <property type="match status" value="1"/>
</dbReference>
<keyword evidence="1" id="KW-0547">Nucleotide-binding</keyword>
<dbReference type="PANTHER" id="PTHR40084">
    <property type="entry name" value="PHOSPHOHYDROLASE, PHP FAMILY"/>
    <property type="match status" value="1"/>
</dbReference>
<dbReference type="EMBL" id="DRBW01000238">
    <property type="protein sequence ID" value="HDM90834.1"/>
    <property type="molecule type" value="Genomic_DNA"/>
</dbReference>
<dbReference type="Proteomes" id="UP000885931">
    <property type="component" value="Unassembled WGS sequence"/>
</dbReference>
<dbReference type="SUPFAM" id="SSF89550">
    <property type="entry name" value="PHP domain-like"/>
    <property type="match status" value="1"/>
</dbReference>
<keyword evidence="1" id="KW-0347">Helicase</keyword>
<keyword evidence="1" id="KW-0067">ATP-binding</keyword>
<evidence type="ECO:0000313" key="1">
    <source>
        <dbReference type="EMBL" id="HDM90834.1"/>
    </source>
</evidence>
<dbReference type="CDD" id="cd19067">
    <property type="entry name" value="PfuEndoQ-like"/>
    <property type="match status" value="1"/>
</dbReference>
<dbReference type="InterPro" id="IPR016195">
    <property type="entry name" value="Pol/histidinol_Pase-like"/>
</dbReference>
<reference evidence="1" key="1">
    <citation type="journal article" date="2020" name="mSystems">
        <title>Genome- and Community-Level Interaction Insights into Carbon Utilization and Element Cycling Functions of Hydrothermarchaeota in Hydrothermal Sediment.</title>
        <authorList>
            <person name="Zhou Z."/>
            <person name="Liu Y."/>
            <person name="Xu W."/>
            <person name="Pan J."/>
            <person name="Luo Z.H."/>
            <person name="Li M."/>
        </authorList>
    </citation>
    <scope>NUCLEOTIDE SEQUENCE [LARGE SCALE GENOMIC DNA]</scope>
    <source>
        <strain evidence="1">HyVt-237</strain>
    </source>
</reference>
<organism evidence="1">
    <name type="scientific">candidate division WOR-3 bacterium</name>
    <dbReference type="NCBI Taxonomy" id="2052148"/>
    <lineage>
        <taxon>Bacteria</taxon>
        <taxon>Bacteria division WOR-3</taxon>
    </lineage>
</organism>